<evidence type="ECO:0000259" key="1">
    <source>
        <dbReference type="Pfam" id="PF13456"/>
    </source>
</evidence>
<organism evidence="2 3">
    <name type="scientific">Actinidia rufa</name>
    <dbReference type="NCBI Taxonomy" id="165716"/>
    <lineage>
        <taxon>Eukaryota</taxon>
        <taxon>Viridiplantae</taxon>
        <taxon>Streptophyta</taxon>
        <taxon>Embryophyta</taxon>
        <taxon>Tracheophyta</taxon>
        <taxon>Spermatophyta</taxon>
        <taxon>Magnoliopsida</taxon>
        <taxon>eudicotyledons</taxon>
        <taxon>Gunneridae</taxon>
        <taxon>Pentapetalae</taxon>
        <taxon>asterids</taxon>
        <taxon>Ericales</taxon>
        <taxon>Actinidiaceae</taxon>
        <taxon>Actinidia</taxon>
    </lineage>
</organism>
<keyword evidence="3" id="KW-1185">Reference proteome</keyword>
<feature type="domain" description="RNase H type-1" evidence="1">
    <location>
        <begin position="85"/>
        <end position="155"/>
    </location>
</feature>
<gene>
    <name evidence="2" type="ORF">Acr_01g0000920</name>
</gene>
<proteinExistence type="predicted"/>
<accession>A0A7J0E1A0</accession>
<dbReference type="EMBL" id="BJWL01000001">
    <property type="protein sequence ID" value="GFY80283.1"/>
    <property type="molecule type" value="Genomic_DNA"/>
</dbReference>
<comment type="caution">
    <text evidence="2">The sequence shown here is derived from an EMBL/GenBank/DDBJ whole genome shotgun (WGS) entry which is preliminary data.</text>
</comment>
<evidence type="ECO:0000313" key="2">
    <source>
        <dbReference type="EMBL" id="GFY80283.1"/>
    </source>
</evidence>
<dbReference type="GO" id="GO:0004523">
    <property type="term" value="F:RNA-DNA hybrid ribonuclease activity"/>
    <property type="evidence" value="ECO:0007669"/>
    <property type="project" value="InterPro"/>
</dbReference>
<dbReference type="AlphaFoldDB" id="A0A7J0E1A0"/>
<dbReference type="GO" id="GO:0003676">
    <property type="term" value="F:nucleic acid binding"/>
    <property type="evidence" value="ECO:0007669"/>
    <property type="project" value="InterPro"/>
</dbReference>
<dbReference type="Proteomes" id="UP000585474">
    <property type="component" value="Unassembled WGS sequence"/>
</dbReference>
<evidence type="ECO:0000313" key="3">
    <source>
        <dbReference type="Proteomes" id="UP000585474"/>
    </source>
</evidence>
<protein>
    <recommendedName>
        <fullName evidence="1">RNase H type-1 domain-containing protein</fullName>
    </recommendedName>
</protein>
<dbReference type="Pfam" id="PF13456">
    <property type="entry name" value="RVT_3"/>
    <property type="match status" value="1"/>
</dbReference>
<reference evidence="2 3" key="1">
    <citation type="submission" date="2019-07" db="EMBL/GenBank/DDBJ databases">
        <title>De Novo Assembly of kiwifruit Actinidia rufa.</title>
        <authorList>
            <person name="Sugita-Konishi S."/>
            <person name="Sato K."/>
            <person name="Mori E."/>
            <person name="Abe Y."/>
            <person name="Kisaki G."/>
            <person name="Hamano K."/>
            <person name="Suezawa K."/>
            <person name="Otani M."/>
            <person name="Fukuda T."/>
            <person name="Manabe T."/>
            <person name="Gomi K."/>
            <person name="Tabuchi M."/>
            <person name="Akimitsu K."/>
            <person name="Kataoka I."/>
        </authorList>
    </citation>
    <scope>NUCLEOTIDE SEQUENCE [LARGE SCALE GENOMIC DNA]</scope>
    <source>
        <strain evidence="3">cv. Fuchu</strain>
    </source>
</reference>
<sequence>MCEEEEENVQHVLMGCWFAEKARNLGLGNGVLKIRYARFKNWVRAILIQNDQVIGCCFALLAWAIWNAFGHMGTSYKGNLQDKKVDGSTDVKNNCSGTGIVILEWGDSNWCFNSEDYLVSPKVIELIAVRRGSEFAAEFGLQRIVMEGDAMGVVKSFEF</sequence>
<dbReference type="InterPro" id="IPR002156">
    <property type="entry name" value="RNaseH_domain"/>
</dbReference>
<name>A0A7J0E1A0_9ERIC</name>